<dbReference type="SUPFAM" id="SSF52172">
    <property type="entry name" value="CheY-like"/>
    <property type="match status" value="1"/>
</dbReference>
<dbReference type="PROSITE" id="PS50110">
    <property type="entry name" value="RESPONSE_REGULATORY"/>
    <property type="match status" value="1"/>
</dbReference>
<organism evidence="3 4">
    <name type="scientific">Geomonas anaerohicana</name>
    <dbReference type="NCBI Taxonomy" id="2798583"/>
    <lineage>
        <taxon>Bacteria</taxon>
        <taxon>Pseudomonadati</taxon>
        <taxon>Thermodesulfobacteriota</taxon>
        <taxon>Desulfuromonadia</taxon>
        <taxon>Geobacterales</taxon>
        <taxon>Geobacteraceae</taxon>
        <taxon>Geomonas</taxon>
    </lineage>
</organism>
<evidence type="ECO:0000313" key="3">
    <source>
        <dbReference type="EMBL" id="MBJ6751323.1"/>
    </source>
</evidence>
<dbReference type="EMBL" id="JAEMHL010000007">
    <property type="protein sequence ID" value="MBJ6751323.1"/>
    <property type="molecule type" value="Genomic_DNA"/>
</dbReference>
<protein>
    <submittedName>
        <fullName evidence="3">Response regulator</fullName>
    </submittedName>
</protein>
<evidence type="ECO:0000256" key="1">
    <source>
        <dbReference type="PROSITE-ProRule" id="PRU00169"/>
    </source>
</evidence>
<keyword evidence="4" id="KW-1185">Reference proteome</keyword>
<evidence type="ECO:0000313" key="4">
    <source>
        <dbReference type="Proteomes" id="UP000614714"/>
    </source>
</evidence>
<dbReference type="InterPro" id="IPR011006">
    <property type="entry name" value="CheY-like_superfamily"/>
</dbReference>
<dbReference type="InterPro" id="IPR052048">
    <property type="entry name" value="ST_Response_Regulator"/>
</dbReference>
<comment type="caution">
    <text evidence="3">The sequence shown here is derived from an EMBL/GenBank/DDBJ whole genome shotgun (WGS) entry which is preliminary data.</text>
</comment>
<accession>A0ABS0YGC2</accession>
<dbReference type="PANTHER" id="PTHR43228">
    <property type="entry name" value="TWO-COMPONENT RESPONSE REGULATOR"/>
    <property type="match status" value="1"/>
</dbReference>
<dbReference type="PANTHER" id="PTHR43228:SF1">
    <property type="entry name" value="TWO-COMPONENT RESPONSE REGULATOR ARR22"/>
    <property type="match status" value="1"/>
</dbReference>
<feature type="modified residue" description="4-aspartylphosphate" evidence="1">
    <location>
        <position position="55"/>
    </location>
</feature>
<dbReference type="Proteomes" id="UP000614714">
    <property type="component" value="Unassembled WGS sequence"/>
</dbReference>
<reference evidence="3 4" key="1">
    <citation type="submission" date="2020-12" db="EMBL/GenBank/DDBJ databases">
        <title>Geomonas sp. Red421, isolated from paddy soil.</title>
        <authorList>
            <person name="Xu Z."/>
            <person name="Zhang Z."/>
            <person name="Masuda Y."/>
            <person name="Itoh H."/>
            <person name="Senoo K."/>
        </authorList>
    </citation>
    <scope>NUCLEOTIDE SEQUENCE [LARGE SCALE GENOMIC DNA]</scope>
    <source>
        <strain evidence="3 4">Red421</strain>
    </source>
</reference>
<keyword evidence="1" id="KW-0597">Phosphoprotein</keyword>
<feature type="domain" description="Response regulatory" evidence="2">
    <location>
        <begin position="4"/>
        <end position="122"/>
    </location>
</feature>
<sequence>MATTMMLVEDDRDTLDILAVVLRRKFGDLQLCTAGNGKEGLELFKERGADIVITDVNMPEMGGVAMVQAIRGIKPQVQFIFITADAGRATLEHSVGGGFELDHYIEKPIDYRDLFSAIEESLAKLTAMASVAPAGTESKPQHKAL</sequence>
<dbReference type="InterPro" id="IPR001789">
    <property type="entry name" value="Sig_transdc_resp-reg_receiver"/>
</dbReference>
<proteinExistence type="predicted"/>
<dbReference type="SMART" id="SM00448">
    <property type="entry name" value="REC"/>
    <property type="match status" value="1"/>
</dbReference>
<dbReference type="Gene3D" id="3.40.50.2300">
    <property type="match status" value="1"/>
</dbReference>
<dbReference type="RefSeq" id="WP_199389800.1">
    <property type="nucleotide sequence ID" value="NZ_JAEMHL010000007.1"/>
</dbReference>
<evidence type="ECO:0000259" key="2">
    <source>
        <dbReference type="PROSITE" id="PS50110"/>
    </source>
</evidence>
<name>A0ABS0YGC2_9BACT</name>
<gene>
    <name evidence="3" type="ORF">JFN91_13970</name>
</gene>
<dbReference type="Pfam" id="PF00072">
    <property type="entry name" value="Response_reg"/>
    <property type="match status" value="1"/>
</dbReference>